<protein>
    <submittedName>
        <fullName evidence="3">DUF4132 domain-containing protein</fullName>
    </submittedName>
</protein>
<sequence>MPPPADNLSVPGGKIRGMTDGERRWADPHATEAVRKLLRRHRAAVETVLTAARVDGLDELADAAAEYIAAPDRACAPEGAAIASAIAQHAAVAYRTGARREQEFIDRFIDSWMIEHGHVFTTGAAVARLGIRVEEPEPRAGRMTPWLRVTAPGEEPEPAAEALHARVRERLGEAPEITRPDATRVAVEPKSVTTEQIRRLEAAMVDGRRWRAAAYRRLVLEDPALGQVARLLAWASFDSRTAVAGKSAVAGAFRVDAEGVLLGADDQPVELPGNALVGVAHPIHLGDSLADWRKVFDDNRLRQPFEQLERRIHTLTAEEAGSNLLSRFTDRQIRTDRVFGLQQLGWEVSREILIRRFGPAREVRVTLEPGFAGGFRDEPELQRVLAVELRGGTFGVLDPVTVSELIRQLERLAA</sequence>
<feature type="region of interest" description="Disordered" evidence="1">
    <location>
        <begin position="1"/>
        <end position="22"/>
    </location>
</feature>
<keyword evidence="4" id="KW-1185">Reference proteome</keyword>
<evidence type="ECO:0000256" key="1">
    <source>
        <dbReference type="SAM" id="MobiDB-lite"/>
    </source>
</evidence>
<organism evidence="3 4">
    <name type="scientific">Nocardia tengchongensis</name>
    <dbReference type="NCBI Taxonomy" id="2055889"/>
    <lineage>
        <taxon>Bacteria</taxon>
        <taxon>Bacillati</taxon>
        <taxon>Actinomycetota</taxon>
        <taxon>Actinomycetes</taxon>
        <taxon>Mycobacteriales</taxon>
        <taxon>Nocardiaceae</taxon>
        <taxon>Nocardia</taxon>
    </lineage>
</organism>
<dbReference type="InterPro" id="IPR025406">
    <property type="entry name" value="DUF4132"/>
</dbReference>
<evidence type="ECO:0000313" key="4">
    <source>
        <dbReference type="Proteomes" id="UP000683310"/>
    </source>
</evidence>
<dbReference type="Proteomes" id="UP000683310">
    <property type="component" value="Chromosome"/>
</dbReference>
<accession>A0ABX8CW85</accession>
<name>A0ABX8CW85_9NOCA</name>
<evidence type="ECO:0000259" key="2">
    <source>
        <dbReference type="Pfam" id="PF13569"/>
    </source>
</evidence>
<feature type="domain" description="DUF4132" evidence="2">
    <location>
        <begin position="190"/>
        <end position="346"/>
    </location>
</feature>
<dbReference type="EMBL" id="CP074371">
    <property type="protein sequence ID" value="QVI23877.1"/>
    <property type="molecule type" value="Genomic_DNA"/>
</dbReference>
<gene>
    <name evidence="3" type="ORF">KHQ06_14310</name>
</gene>
<reference evidence="3 4" key="1">
    <citation type="submission" date="2021-04" db="EMBL/GenBank/DDBJ databases">
        <title>Nocardia tengchongensis.</title>
        <authorList>
            <person name="Zhuang k."/>
            <person name="Ran Y."/>
            <person name="Li W."/>
        </authorList>
    </citation>
    <scope>NUCLEOTIDE SEQUENCE [LARGE SCALE GENOMIC DNA]</scope>
    <source>
        <strain evidence="3 4">CFH S0057</strain>
    </source>
</reference>
<proteinExistence type="predicted"/>
<evidence type="ECO:0000313" key="3">
    <source>
        <dbReference type="EMBL" id="QVI23877.1"/>
    </source>
</evidence>
<dbReference type="Pfam" id="PF13569">
    <property type="entry name" value="DUF4132"/>
    <property type="match status" value="1"/>
</dbReference>